<sequence length="33" mass="4276">MCNWRNCYQIDQKQTIYRWFYCRTTSLQSIDYF</sequence>
<accession>A0A0S1SJ24</accession>
<accession>A0A0S1SVQ1</accession>
<accession>A0A0S1SN85</accession>
<reference evidence="2" key="1">
    <citation type="submission" date="2015-10" db="EMBL/GenBank/DDBJ databases">
        <title>Analysis of five complete genome sequences for members of the class Peribacteria in the recently recognized Peregrinibacteria bacterial phylum.</title>
        <authorList>
            <person name="Anantharaman K."/>
            <person name="Brown C.T."/>
            <person name="Burstein D."/>
            <person name="Castelle C.J."/>
            <person name="Probst A.J."/>
            <person name="Thomas B.C."/>
            <person name="Williams K.H."/>
            <person name="Banfield J.F."/>
        </authorList>
    </citation>
    <scope>NUCLEOTIDE SEQUENCE [LARGE SCALE GENOMIC DNA]</scope>
</reference>
<gene>
    <name evidence="1" type="ORF">PeribacterD1_0209</name>
</gene>
<accession>A0A0S1SIF4</accession>
<dbReference type="KEGG" id="prf:PeribacterA2_0209"/>
<organism evidence="1 2">
    <name type="scientific">Candidatus Peribacter riflensis</name>
    <dbReference type="NCBI Taxonomy" id="1735162"/>
    <lineage>
        <taxon>Bacteria</taxon>
        <taxon>Candidatus Peregrinibacteriota</taxon>
        <taxon>Candidatus Peribacteria</taxon>
        <taxon>Candidatus Peribacterales</taxon>
        <taxon>Candidatus Peribacteraceae</taxon>
        <taxon>Candidatus Peribacter</taxon>
    </lineage>
</organism>
<evidence type="ECO:0000313" key="2">
    <source>
        <dbReference type="Proteomes" id="UP000069135"/>
    </source>
</evidence>
<dbReference type="Proteomes" id="UP000069135">
    <property type="component" value="Chromosome"/>
</dbReference>
<accession>A0A0S1SQV3</accession>
<proteinExistence type="predicted"/>
<dbReference type="AlphaFoldDB" id="A0A0S1SJ24"/>
<evidence type="ECO:0000313" key="1">
    <source>
        <dbReference type="EMBL" id="ALM12910.1"/>
    </source>
</evidence>
<dbReference type="EMBL" id="CP013065">
    <property type="protein sequence ID" value="ALM12910.1"/>
    <property type="molecule type" value="Genomic_DNA"/>
</dbReference>
<reference evidence="1 2" key="2">
    <citation type="journal article" date="2016" name="PeerJ">
        <title>Analysis of five complete genome sequences for members of the class Peribacteria in the recently recognized Peregrinibacteria bacterial phylum.</title>
        <authorList>
            <person name="Anantharaman K."/>
            <person name="Brown C.T."/>
            <person name="Burstein D."/>
            <person name="Castelle C.J."/>
            <person name="Probst A.J."/>
            <person name="Thomas B.C."/>
            <person name="Williams K.H."/>
            <person name="Banfield J.F."/>
        </authorList>
    </citation>
    <scope>NUCLEOTIDE SEQUENCE [LARGE SCALE GENOMIC DNA]</scope>
    <source>
        <strain evidence="1">RIFOXYD1_FULL_PER-ii_59_16</strain>
    </source>
</reference>
<protein>
    <submittedName>
        <fullName evidence="1">Uncharacterized protein</fullName>
    </submittedName>
</protein>
<dbReference type="STRING" id="1735162.PeribacterB2_0209"/>
<name>A0A0S1SJ24_9BACT</name>